<dbReference type="Gramene" id="OMP11531">
    <property type="protein sequence ID" value="OMP11531"/>
    <property type="gene ID" value="CCACVL1_00463"/>
</dbReference>
<evidence type="ECO:0000313" key="2">
    <source>
        <dbReference type="Proteomes" id="UP000188268"/>
    </source>
</evidence>
<name>A0A1R3KWQ8_COCAP</name>
<reference evidence="1 2" key="1">
    <citation type="submission" date="2013-09" db="EMBL/GenBank/DDBJ databases">
        <title>Corchorus capsularis genome sequencing.</title>
        <authorList>
            <person name="Alam M."/>
            <person name="Haque M.S."/>
            <person name="Islam M.S."/>
            <person name="Emdad E.M."/>
            <person name="Islam M.M."/>
            <person name="Ahmed B."/>
            <person name="Halim A."/>
            <person name="Hossen Q.M.M."/>
            <person name="Hossain M.Z."/>
            <person name="Ahmed R."/>
            <person name="Khan M.M."/>
            <person name="Islam R."/>
            <person name="Rashid M.M."/>
            <person name="Khan S.A."/>
            <person name="Rahman M.S."/>
            <person name="Alam M."/>
        </authorList>
    </citation>
    <scope>NUCLEOTIDE SEQUENCE [LARGE SCALE GENOMIC DNA]</scope>
    <source>
        <strain evidence="2">cv. CVL-1</strain>
        <tissue evidence="1">Whole seedling</tissue>
    </source>
</reference>
<dbReference type="EMBL" id="AWWV01001198">
    <property type="protein sequence ID" value="OMP11531.1"/>
    <property type="molecule type" value="Genomic_DNA"/>
</dbReference>
<dbReference type="Proteomes" id="UP000188268">
    <property type="component" value="Unassembled WGS sequence"/>
</dbReference>
<dbReference type="AlphaFoldDB" id="A0A1R3KWQ8"/>
<protein>
    <submittedName>
        <fullName evidence="1">Uncharacterized protein</fullName>
    </submittedName>
</protein>
<sequence>MGHINIQAKQIRRTKKVKADMDSSLVVLLLRSTT</sequence>
<comment type="caution">
    <text evidence="1">The sequence shown here is derived from an EMBL/GenBank/DDBJ whole genome shotgun (WGS) entry which is preliminary data.</text>
</comment>
<organism evidence="1 2">
    <name type="scientific">Corchorus capsularis</name>
    <name type="common">Jute</name>
    <dbReference type="NCBI Taxonomy" id="210143"/>
    <lineage>
        <taxon>Eukaryota</taxon>
        <taxon>Viridiplantae</taxon>
        <taxon>Streptophyta</taxon>
        <taxon>Embryophyta</taxon>
        <taxon>Tracheophyta</taxon>
        <taxon>Spermatophyta</taxon>
        <taxon>Magnoliopsida</taxon>
        <taxon>eudicotyledons</taxon>
        <taxon>Gunneridae</taxon>
        <taxon>Pentapetalae</taxon>
        <taxon>rosids</taxon>
        <taxon>malvids</taxon>
        <taxon>Malvales</taxon>
        <taxon>Malvaceae</taxon>
        <taxon>Grewioideae</taxon>
        <taxon>Apeibeae</taxon>
        <taxon>Corchorus</taxon>
    </lineage>
</organism>
<proteinExistence type="predicted"/>
<keyword evidence="2" id="KW-1185">Reference proteome</keyword>
<evidence type="ECO:0000313" key="1">
    <source>
        <dbReference type="EMBL" id="OMP11531.1"/>
    </source>
</evidence>
<gene>
    <name evidence="1" type="ORF">CCACVL1_00463</name>
</gene>
<accession>A0A1R3KWQ8</accession>